<name>A0AAF0DAJ2_9EURO</name>
<evidence type="ECO:0008006" key="4">
    <source>
        <dbReference type="Google" id="ProtNLM"/>
    </source>
</evidence>
<keyword evidence="1" id="KW-0732">Signal</keyword>
<evidence type="ECO:0000256" key="1">
    <source>
        <dbReference type="SAM" id="SignalP"/>
    </source>
</evidence>
<feature type="signal peptide" evidence="1">
    <location>
        <begin position="1"/>
        <end position="16"/>
    </location>
</feature>
<gene>
    <name evidence="2" type="ORF">PRK78_000198</name>
</gene>
<keyword evidence="3" id="KW-1185">Reference proteome</keyword>
<organism evidence="2 3">
    <name type="scientific">Emydomyces testavorans</name>
    <dbReference type="NCBI Taxonomy" id="2070801"/>
    <lineage>
        <taxon>Eukaryota</taxon>
        <taxon>Fungi</taxon>
        <taxon>Dikarya</taxon>
        <taxon>Ascomycota</taxon>
        <taxon>Pezizomycotina</taxon>
        <taxon>Eurotiomycetes</taxon>
        <taxon>Eurotiomycetidae</taxon>
        <taxon>Onygenales</taxon>
        <taxon>Nannizziopsiaceae</taxon>
        <taxon>Emydomyces</taxon>
    </lineage>
</organism>
<dbReference type="AlphaFoldDB" id="A0AAF0DAJ2"/>
<evidence type="ECO:0000313" key="3">
    <source>
        <dbReference type="Proteomes" id="UP001219355"/>
    </source>
</evidence>
<sequence>MKFLTLLLTASTAAFAAPAASPDNELAARQNNLIYPHATFRYFINTGQVLENPQDQPLVLKNGNAADESSAIVTFQFGEELKGRTCKLLFDLGNQDVSTGSHQMDVFSVINPPGSEQFTVATIPRVRPALSRDQHRGRIEVFQPGSATWILSYGGYPQFPCPVNELMGIEFVGVGDSVEVRWQIGATGPRIQPL</sequence>
<reference evidence="2" key="1">
    <citation type="submission" date="2023-03" db="EMBL/GenBank/DDBJ databases">
        <title>Emydomyces testavorans Genome Sequence.</title>
        <authorList>
            <person name="Hoyer L."/>
        </authorList>
    </citation>
    <scope>NUCLEOTIDE SEQUENCE</scope>
    <source>
        <strain evidence="2">16-2883</strain>
    </source>
</reference>
<dbReference type="Proteomes" id="UP001219355">
    <property type="component" value="Chromosome 1"/>
</dbReference>
<dbReference type="EMBL" id="CP120627">
    <property type="protein sequence ID" value="WEW54773.1"/>
    <property type="molecule type" value="Genomic_DNA"/>
</dbReference>
<protein>
    <recommendedName>
        <fullName evidence="4">Ubiquitin 3 binding protein But2 C-terminal domain-containing protein</fullName>
    </recommendedName>
</protein>
<evidence type="ECO:0000313" key="2">
    <source>
        <dbReference type="EMBL" id="WEW54773.1"/>
    </source>
</evidence>
<proteinExistence type="predicted"/>
<feature type="chain" id="PRO_5042191550" description="Ubiquitin 3 binding protein But2 C-terminal domain-containing protein" evidence="1">
    <location>
        <begin position="17"/>
        <end position="194"/>
    </location>
</feature>
<accession>A0AAF0DAJ2</accession>